<feature type="region of interest" description="Disordered" evidence="6">
    <location>
        <begin position="460"/>
        <end position="479"/>
    </location>
</feature>
<evidence type="ECO:0000256" key="1">
    <source>
        <dbReference type="ARBA" id="ARBA00004123"/>
    </source>
</evidence>
<reference evidence="9" key="1">
    <citation type="submission" date="2019-06" db="EMBL/GenBank/DDBJ databases">
        <title>Draft genome sequence of the griseofulvin-producing fungus Xylaria cubensis strain G536.</title>
        <authorList>
            <person name="Mead M.E."/>
            <person name="Raja H.A."/>
            <person name="Steenwyk J.L."/>
            <person name="Knowles S.L."/>
            <person name="Oberlies N.H."/>
            <person name="Rokas A."/>
        </authorList>
    </citation>
    <scope>NUCLEOTIDE SEQUENCE [LARGE SCALE GENOMIC DNA]</scope>
    <source>
        <strain evidence="9">G536</strain>
    </source>
</reference>
<comment type="subcellular location">
    <subcellularLocation>
        <location evidence="1">Nucleus</location>
    </subcellularLocation>
</comment>
<evidence type="ECO:0000256" key="5">
    <source>
        <dbReference type="ARBA" id="ARBA00023242"/>
    </source>
</evidence>
<dbReference type="STRING" id="2512241.A0A553HK57"/>
<evidence type="ECO:0000256" key="3">
    <source>
        <dbReference type="ARBA" id="ARBA00023125"/>
    </source>
</evidence>
<dbReference type="InterPro" id="IPR001138">
    <property type="entry name" value="Zn2Cys6_DnaBD"/>
</dbReference>
<evidence type="ECO:0000256" key="2">
    <source>
        <dbReference type="ARBA" id="ARBA00023015"/>
    </source>
</evidence>
<keyword evidence="3" id="KW-0238">DNA-binding</keyword>
<dbReference type="PANTHER" id="PTHR31845">
    <property type="entry name" value="FINGER DOMAIN PROTEIN, PUTATIVE-RELATED"/>
    <property type="match status" value="1"/>
</dbReference>
<keyword evidence="9" id="KW-1185">Reference proteome</keyword>
<dbReference type="InterPro" id="IPR036864">
    <property type="entry name" value="Zn2-C6_fun-type_DNA-bd_sf"/>
</dbReference>
<feature type="compositionally biased region" description="Basic and acidic residues" evidence="6">
    <location>
        <begin position="56"/>
        <end position="72"/>
    </location>
</feature>
<dbReference type="OrthoDB" id="5226580at2759"/>
<proteinExistence type="predicted"/>
<dbReference type="Gene3D" id="4.10.240.10">
    <property type="entry name" value="Zn(2)-C6 fungal-type DNA-binding domain"/>
    <property type="match status" value="1"/>
</dbReference>
<feature type="region of interest" description="Disordered" evidence="6">
    <location>
        <begin position="56"/>
        <end position="79"/>
    </location>
</feature>
<dbReference type="CDD" id="cd00067">
    <property type="entry name" value="GAL4"/>
    <property type="match status" value="1"/>
</dbReference>
<evidence type="ECO:0000313" key="8">
    <source>
        <dbReference type="EMBL" id="TRX88331.1"/>
    </source>
</evidence>
<dbReference type="GO" id="GO:0000976">
    <property type="term" value="F:transcription cis-regulatory region binding"/>
    <property type="evidence" value="ECO:0007669"/>
    <property type="project" value="TreeGrafter"/>
</dbReference>
<dbReference type="AlphaFoldDB" id="A0A553HK57"/>
<keyword evidence="5" id="KW-0539">Nucleus</keyword>
<dbReference type="EMBL" id="VFLP01000091">
    <property type="protein sequence ID" value="TRX88331.1"/>
    <property type="molecule type" value="Genomic_DNA"/>
</dbReference>
<feature type="region of interest" description="Disordered" evidence="6">
    <location>
        <begin position="95"/>
        <end position="122"/>
    </location>
</feature>
<feature type="compositionally biased region" description="Basic and acidic residues" evidence="6">
    <location>
        <begin position="102"/>
        <end position="122"/>
    </location>
</feature>
<name>A0A553HK57_9PEZI</name>
<evidence type="ECO:0000313" key="9">
    <source>
        <dbReference type="Proteomes" id="UP000319160"/>
    </source>
</evidence>
<organism evidence="8 9">
    <name type="scientific">Xylaria flabelliformis</name>
    <dbReference type="NCBI Taxonomy" id="2512241"/>
    <lineage>
        <taxon>Eukaryota</taxon>
        <taxon>Fungi</taxon>
        <taxon>Dikarya</taxon>
        <taxon>Ascomycota</taxon>
        <taxon>Pezizomycotina</taxon>
        <taxon>Sordariomycetes</taxon>
        <taxon>Xylariomycetidae</taxon>
        <taxon>Xylariales</taxon>
        <taxon>Xylariaceae</taxon>
        <taxon>Xylaria</taxon>
    </lineage>
</organism>
<keyword evidence="2" id="KW-0805">Transcription regulation</keyword>
<protein>
    <recommendedName>
        <fullName evidence="7">Zn(2)-C6 fungal-type domain-containing protein</fullName>
    </recommendedName>
</protein>
<gene>
    <name evidence="8" type="ORF">FHL15_010769</name>
</gene>
<dbReference type="PROSITE" id="PS00463">
    <property type="entry name" value="ZN2_CY6_FUNGAL_1"/>
    <property type="match status" value="1"/>
</dbReference>
<dbReference type="GO" id="GO:0005634">
    <property type="term" value="C:nucleus"/>
    <property type="evidence" value="ECO:0007669"/>
    <property type="project" value="UniProtKB-SubCell"/>
</dbReference>
<feature type="domain" description="Zn(2)-C6 fungal-type" evidence="7">
    <location>
        <begin position="22"/>
        <end position="55"/>
    </location>
</feature>
<dbReference type="GO" id="GO:0008270">
    <property type="term" value="F:zinc ion binding"/>
    <property type="evidence" value="ECO:0007669"/>
    <property type="project" value="InterPro"/>
</dbReference>
<dbReference type="InterPro" id="IPR051089">
    <property type="entry name" value="prtT"/>
</dbReference>
<evidence type="ECO:0000259" key="7">
    <source>
        <dbReference type="PROSITE" id="PS00463"/>
    </source>
</evidence>
<dbReference type="PANTHER" id="PTHR31845:SF32">
    <property type="entry name" value="MISCELLANEOUS ZN(II)2CYS6 TRANSCRIPTION FACTOR (EUROFUNG)-RELATED"/>
    <property type="match status" value="1"/>
</dbReference>
<evidence type="ECO:0000256" key="4">
    <source>
        <dbReference type="ARBA" id="ARBA00023163"/>
    </source>
</evidence>
<dbReference type="GO" id="GO:0000981">
    <property type="term" value="F:DNA-binding transcription factor activity, RNA polymerase II-specific"/>
    <property type="evidence" value="ECO:0007669"/>
    <property type="project" value="InterPro"/>
</dbReference>
<comment type="caution">
    <text evidence="8">The sequence shown here is derived from an EMBL/GenBank/DDBJ whole genome shotgun (WGS) entry which is preliminary data.</text>
</comment>
<accession>A0A553HK57</accession>
<dbReference type="Proteomes" id="UP000319160">
    <property type="component" value="Unassembled WGS sequence"/>
</dbReference>
<evidence type="ECO:0000256" key="6">
    <source>
        <dbReference type="SAM" id="MobiDB-lite"/>
    </source>
</evidence>
<sequence>MSHSSPGFVSLDARQFALYGRACTGCAKAKCRCIVRGTAGPGNSCERCARLGRECRPRKRPVDDERRPISERRARKNRTTRLEEKLEDLIDILMSQTTTDGDGGKNDDGRSKRSGDGFRPRPTDLIINEIQTSAVADTSSADMSPQPSTIHRDRRHIATSPHGPMLTMVESGATTHAGEYASSPSATFERFSATNMISPPSQAQAEETLVLFRDNHLRMFPFTYISPDTTAAQLQRERPHLWLNIRSLCTKSPSQQSALFCQCRELLVKKIFVDGERNLDLLQGLLVLLAWNMHNFDRKPFLRTAIHMAIAMVDDMRLRSPVHDHLSKECNCPRTSASMFLRSQSMRWTPHMRDCLQKVADNPECPEDSLLVTMTQTHRLLEDVAQATWQSPQAEECGMQNQHSINYVNSLRQSLQQIRNTLPQSLLGNKVALSYLDATDMMICNLPFWNSRPLTGIRLSTNSTSSSSRDSRSIDEPVYNPPDLDQIKAHYAAISAAKTVLGNLVSFEPADYVGFSLPIVLHLFQAIQILYRMALTQDHAVVRDNVDLPATVDQIAARYVQAAEVYGFETERDAAGNEVTSFYNKCAVMLRTAAPIRMSATGMGKGSDSRKSHGIRISGQYAYIYVNIIDNETELINFEHTYPNQP</sequence>
<keyword evidence="4" id="KW-0804">Transcription</keyword>